<keyword evidence="5 8" id="KW-1133">Transmembrane helix</keyword>
<dbReference type="PROSITE" id="PS50216">
    <property type="entry name" value="DHHC"/>
    <property type="match status" value="1"/>
</dbReference>
<evidence type="ECO:0000256" key="8">
    <source>
        <dbReference type="RuleBase" id="RU079119"/>
    </source>
</evidence>
<dbReference type="InterPro" id="IPR039859">
    <property type="entry name" value="PFA4/ZDH16/20/ERF2-like"/>
</dbReference>
<evidence type="ECO:0000256" key="2">
    <source>
        <dbReference type="ARBA" id="ARBA00008574"/>
    </source>
</evidence>
<dbReference type="GO" id="GO:0005783">
    <property type="term" value="C:endoplasmic reticulum"/>
    <property type="evidence" value="ECO:0007669"/>
    <property type="project" value="TreeGrafter"/>
</dbReference>
<dbReference type="AlphaFoldDB" id="A0A068UQU9"/>
<comment type="similarity">
    <text evidence="2 8">Belongs to the DHHC palmitoyltransferase family.</text>
</comment>
<evidence type="ECO:0000256" key="7">
    <source>
        <dbReference type="ARBA" id="ARBA00023315"/>
    </source>
</evidence>
<protein>
    <recommendedName>
        <fullName evidence="8">S-acyltransferase</fullName>
        <ecNumber evidence="8">2.3.1.225</ecNumber>
    </recommendedName>
    <alternativeName>
        <fullName evidence="8">Palmitoyltransferase</fullName>
    </alternativeName>
</protein>
<dbReference type="InterPro" id="IPR001594">
    <property type="entry name" value="Palmitoyltrfase_DHHC"/>
</dbReference>
<dbReference type="GO" id="GO:0019706">
    <property type="term" value="F:protein-cysteine S-palmitoyltransferase activity"/>
    <property type="evidence" value="ECO:0007669"/>
    <property type="project" value="UniProtKB-EC"/>
</dbReference>
<evidence type="ECO:0000313" key="11">
    <source>
        <dbReference type="Proteomes" id="UP000295252"/>
    </source>
</evidence>
<evidence type="ECO:0000313" key="10">
    <source>
        <dbReference type="EMBL" id="CDP10796.1"/>
    </source>
</evidence>
<accession>A0A068UQU9</accession>
<dbReference type="PANTHER" id="PTHR22883">
    <property type="entry name" value="ZINC FINGER DHHC DOMAIN CONTAINING PROTEIN"/>
    <property type="match status" value="1"/>
</dbReference>
<dbReference type="GO" id="GO:0005794">
    <property type="term" value="C:Golgi apparatus"/>
    <property type="evidence" value="ECO:0007669"/>
    <property type="project" value="TreeGrafter"/>
</dbReference>
<dbReference type="Gramene" id="CDP10796">
    <property type="protein sequence ID" value="CDP10796"/>
    <property type="gene ID" value="GSCOC_T00031667001"/>
</dbReference>
<evidence type="ECO:0000256" key="4">
    <source>
        <dbReference type="ARBA" id="ARBA00022692"/>
    </source>
</evidence>
<dbReference type="STRING" id="49390.A0A068UQU9"/>
<dbReference type="EC" id="2.3.1.225" evidence="8"/>
<dbReference type="Proteomes" id="UP000295252">
    <property type="component" value="Chromosome VII"/>
</dbReference>
<reference evidence="11" key="1">
    <citation type="journal article" date="2014" name="Science">
        <title>The coffee genome provides insight into the convergent evolution of caffeine biosynthesis.</title>
        <authorList>
            <person name="Denoeud F."/>
            <person name="Carretero-Paulet L."/>
            <person name="Dereeper A."/>
            <person name="Droc G."/>
            <person name="Guyot R."/>
            <person name="Pietrella M."/>
            <person name="Zheng C."/>
            <person name="Alberti A."/>
            <person name="Anthony F."/>
            <person name="Aprea G."/>
            <person name="Aury J.M."/>
            <person name="Bento P."/>
            <person name="Bernard M."/>
            <person name="Bocs S."/>
            <person name="Campa C."/>
            <person name="Cenci A."/>
            <person name="Combes M.C."/>
            <person name="Crouzillat D."/>
            <person name="Da Silva C."/>
            <person name="Daddiego L."/>
            <person name="De Bellis F."/>
            <person name="Dussert S."/>
            <person name="Garsmeur O."/>
            <person name="Gayraud T."/>
            <person name="Guignon V."/>
            <person name="Jahn K."/>
            <person name="Jamilloux V."/>
            <person name="Joet T."/>
            <person name="Labadie K."/>
            <person name="Lan T."/>
            <person name="Leclercq J."/>
            <person name="Lepelley M."/>
            <person name="Leroy T."/>
            <person name="Li L.T."/>
            <person name="Librado P."/>
            <person name="Lopez L."/>
            <person name="Munoz A."/>
            <person name="Noel B."/>
            <person name="Pallavicini A."/>
            <person name="Perrotta G."/>
            <person name="Poncet V."/>
            <person name="Pot D."/>
            <person name="Priyono X."/>
            <person name="Rigoreau M."/>
            <person name="Rouard M."/>
            <person name="Rozas J."/>
            <person name="Tranchant-Dubreuil C."/>
            <person name="VanBuren R."/>
            <person name="Zhang Q."/>
            <person name="Andrade A.C."/>
            <person name="Argout X."/>
            <person name="Bertrand B."/>
            <person name="de Kochko A."/>
            <person name="Graziosi G."/>
            <person name="Henry R.J."/>
            <person name="Jayarama X."/>
            <person name="Ming R."/>
            <person name="Nagai C."/>
            <person name="Rounsley S."/>
            <person name="Sankoff D."/>
            <person name="Giuliano G."/>
            <person name="Albert V.A."/>
            <person name="Wincker P."/>
            <person name="Lashermes P."/>
        </authorList>
    </citation>
    <scope>NUCLEOTIDE SEQUENCE [LARGE SCALE GENOMIC DNA]</scope>
    <source>
        <strain evidence="11">cv. DH200-94</strain>
    </source>
</reference>
<evidence type="ECO:0000256" key="6">
    <source>
        <dbReference type="ARBA" id="ARBA00023136"/>
    </source>
</evidence>
<keyword evidence="4 8" id="KW-0812">Transmembrane</keyword>
<keyword evidence="7 8" id="KW-0012">Acyltransferase</keyword>
<evidence type="ECO:0000256" key="5">
    <source>
        <dbReference type="ARBA" id="ARBA00022989"/>
    </source>
</evidence>
<evidence type="ECO:0000256" key="3">
    <source>
        <dbReference type="ARBA" id="ARBA00022679"/>
    </source>
</evidence>
<keyword evidence="11" id="KW-1185">Reference proteome</keyword>
<evidence type="ECO:0000256" key="1">
    <source>
        <dbReference type="ARBA" id="ARBA00004127"/>
    </source>
</evidence>
<dbReference type="PANTHER" id="PTHR22883:SF57">
    <property type="entry name" value="S-ACYLTRANSFERASE"/>
    <property type="match status" value="1"/>
</dbReference>
<dbReference type="EMBL" id="HG739131">
    <property type="protein sequence ID" value="CDP10796.1"/>
    <property type="molecule type" value="Genomic_DNA"/>
</dbReference>
<dbReference type="GO" id="GO:0006612">
    <property type="term" value="P:protein targeting to membrane"/>
    <property type="evidence" value="ECO:0007669"/>
    <property type="project" value="TreeGrafter"/>
</dbReference>
<organism evidence="10 11">
    <name type="scientific">Coffea canephora</name>
    <name type="common">Robusta coffee</name>
    <dbReference type="NCBI Taxonomy" id="49390"/>
    <lineage>
        <taxon>Eukaryota</taxon>
        <taxon>Viridiplantae</taxon>
        <taxon>Streptophyta</taxon>
        <taxon>Embryophyta</taxon>
        <taxon>Tracheophyta</taxon>
        <taxon>Spermatophyta</taxon>
        <taxon>Magnoliopsida</taxon>
        <taxon>eudicotyledons</taxon>
        <taxon>Gunneridae</taxon>
        <taxon>Pentapetalae</taxon>
        <taxon>asterids</taxon>
        <taxon>lamiids</taxon>
        <taxon>Gentianales</taxon>
        <taxon>Rubiaceae</taxon>
        <taxon>Ixoroideae</taxon>
        <taxon>Gardenieae complex</taxon>
        <taxon>Bertiereae - Coffeeae clade</taxon>
        <taxon>Coffeeae</taxon>
        <taxon>Coffea</taxon>
    </lineage>
</organism>
<gene>
    <name evidence="10" type="ORF">GSCOC_T00031667001</name>
</gene>
<proteinExistence type="inferred from homology"/>
<dbReference type="InParanoid" id="A0A068UQU9"/>
<sequence length="149" mass="17386">MIQRSSFGLGTIEAGKSRRRSRVIVINGIEVKLKYCKIYNIYPSPRTFQCAIFNNCFQQFDHHCVGLRNYLLDVMFLFTGLLLFTFIVFISSCKNTASRIVRRWKWGDWIVKRLPRDTGIDIIQFSSHVRSCWPILSSCLSSCYKLCIL</sequence>
<feature type="transmembrane region" description="Helical" evidence="8">
    <location>
        <begin position="70"/>
        <end position="93"/>
    </location>
</feature>
<dbReference type="PhylomeDB" id="A0A068UQU9"/>
<comment type="caution">
    <text evidence="8">Lacks conserved residue(s) required for the propagation of feature annotation.</text>
</comment>
<comment type="catalytic activity">
    <reaction evidence="8">
        <text>L-cysteinyl-[protein] + hexadecanoyl-CoA = S-hexadecanoyl-L-cysteinyl-[protein] + CoA</text>
        <dbReference type="Rhea" id="RHEA:36683"/>
        <dbReference type="Rhea" id="RHEA-COMP:10131"/>
        <dbReference type="Rhea" id="RHEA-COMP:11032"/>
        <dbReference type="ChEBI" id="CHEBI:29950"/>
        <dbReference type="ChEBI" id="CHEBI:57287"/>
        <dbReference type="ChEBI" id="CHEBI:57379"/>
        <dbReference type="ChEBI" id="CHEBI:74151"/>
        <dbReference type="EC" id="2.3.1.225"/>
    </reaction>
</comment>
<keyword evidence="6 8" id="KW-0472">Membrane</keyword>
<feature type="domain" description="Palmitoyltransferase DHHC" evidence="9">
    <location>
        <begin position="32"/>
        <end position="133"/>
    </location>
</feature>
<evidence type="ECO:0000259" key="9">
    <source>
        <dbReference type="Pfam" id="PF01529"/>
    </source>
</evidence>
<name>A0A068UQU9_COFCA</name>
<keyword evidence="3 8" id="KW-0808">Transferase</keyword>
<comment type="subcellular location">
    <subcellularLocation>
        <location evidence="1">Endomembrane system</location>
        <topology evidence="1">Multi-pass membrane protein</topology>
    </subcellularLocation>
</comment>
<comment type="domain">
    <text evidence="8">The DHHC domain is required for palmitoyltransferase activity.</text>
</comment>
<dbReference type="Pfam" id="PF01529">
    <property type="entry name" value="DHHC"/>
    <property type="match status" value="1"/>
</dbReference>